<proteinExistence type="predicted"/>
<sequence length="203" mass="22203">MIRQLSTLTVFVTAMALTACTVFPIPEPPRIMDLAPGNSPSVAPRAHDSAIRIDTPLASSPFDGSQILIKPTAYEFQAMSRVKWRDTAPVMIRDHLVKHLRSSQGFRSVIVDTSPADARFTLVSELTAFHVAAQPDGLNVVIQLHAEVMSNQQRDSFCVGNWTTTEPTANVHTDNVVAGFSVAANRLNTELSNWLSDCLTETD</sequence>
<dbReference type="Gene3D" id="3.40.50.10610">
    <property type="entry name" value="ABC-type transport auxiliary lipoprotein component"/>
    <property type="match status" value="1"/>
</dbReference>
<gene>
    <name evidence="2" type="ORF">HLUCCX14_13690</name>
</gene>
<feature type="domain" description="ABC-type transport auxiliary lipoprotein component" evidence="1">
    <location>
        <begin position="35"/>
        <end position="190"/>
    </location>
</feature>
<evidence type="ECO:0000313" key="3">
    <source>
        <dbReference type="Proteomes" id="UP000050416"/>
    </source>
</evidence>
<name>A0A0P7YZZ2_9GAMM</name>
<dbReference type="InterPro" id="IPR005586">
    <property type="entry name" value="ABC_trans_aux"/>
</dbReference>
<dbReference type="Proteomes" id="UP000050416">
    <property type="component" value="Unassembled WGS sequence"/>
</dbReference>
<accession>A0A0P7YZZ2</accession>
<dbReference type="SUPFAM" id="SSF159594">
    <property type="entry name" value="XCC0632-like"/>
    <property type="match status" value="1"/>
</dbReference>
<comment type="caution">
    <text evidence="2">The sequence shown here is derived from an EMBL/GenBank/DDBJ whole genome shotgun (WGS) entry which is preliminary data.</text>
</comment>
<dbReference type="EMBL" id="LJZQ01000024">
    <property type="protein sequence ID" value="KPQ27671.1"/>
    <property type="molecule type" value="Genomic_DNA"/>
</dbReference>
<dbReference type="AlphaFoldDB" id="A0A0P7YZZ2"/>
<organism evidence="2 3">
    <name type="scientific">Marinobacter excellens HL-55</name>
    <dbReference type="NCBI Taxonomy" id="1305731"/>
    <lineage>
        <taxon>Bacteria</taxon>
        <taxon>Pseudomonadati</taxon>
        <taxon>Pseudomonadota</taxon>
        <taxon>Gammaproteobacteria</taxon>
        <taxon>Pseudomonadales</taxon>
        <taxon>Marinobacteraceae</taxon>
        <taxon>Marinobacter</taxon>
    </lineage>
</organism>
<protein>
    <submittedName>
        <fullName evidence="2">ABC-type uncharacterized transport system, auxiliary component</fullName>
    </submittedName>
</protein>
<dbReference type="STRING" id="1305731.GCA_000934705_01097"/>
<dbReference type="PATRIC" id="fig|1305731.5.peg.1216"/>
<reference evidence="2 3" key="1">
    <citation type="submission" date="2015-09" db="EMBL/GenBank/DDBJ databases">
        <title>Identification and resolution of microdiversity through metagenomic sequencing of parallel consortia.</title>
        <authorList>
            <person name="Nelson W.C."/>
            <person name="Romine M.F."/>
            <person name="Lindemann S.R."/>
        </authorList>
    </citation>
    <scope>NUCLEOTIDE SEQUENCE [LARGE SCALE GENOMIC DNA]</scope>
    <source>
        <strain evidence="2">HL-55</strain>
    </source>
</reference>
<dbReference type="PROSITE" id="PS51257">
    <property type="entry name" value="PROKAR_LIPOPROTEIN"/>
    <property type="match status" value="1"/>
</dbReference>
<dbReference type="OrthoDB" id="5795476at2"/>
<evidence type="ECO:0000313" key="2">
    <source>
        <dbReference type="EMBL" id="KPQ27671.1"/>
    </source>
</evidence>
<evidence type="ECO:0000259" key="1">
    <source>
        <dbReference type="Pfam" id="PF03886"/>
    </source>
</evidence>
<dbReference type="Pfam" id="PF03886">
    <property type="entry name" value="ABC_trans_aux"/>
    <property type="match status" value="1"/>
</dbReference>